<dbReference type="Proteomes" id="UP000620124">
    <property type="component" value="Unassembled WGS sequence"/>
</dbReference>
<feature type="domain" description="Nephrocystin 3-like N-terminal" evidence="2">
    <location>
        <begin position="7"/>
        <end position="147"/>
    </location>
</feature>
<keyword evidence="1" id="KW-0677">Repeat</keyword>
<gene>
    <name evidence="3" type="ORF">MVEN_02282300</name>
</gene>
<dbReference type="Gene3D" id="3.40.50.300">
    <property type="entry name" value="P-loop containing nucleotide triphosphate hydrolases"/>
    <property type="match status" value="1"/>
</dbReference>
<proteinExistence type="predicted"/>
<dbReference type="EMBL" id="JACAZI010000026">
    <property type="protein sequence ID" value="KAF7334525.1"/>
    <property type="molecule type" value="Genomic_DNA"/>
</dbReference>
<dbReference type="InterPro" id="IPR027417">
    <property type="entry name" value="P-loop_NTPase"/>
</dbReference>
<evidence type="ECO:0000313" key="4">
    <source>
        <dbReference type="Proteomes" id="UP000620124"/>
    </source>
</evidence>
<protein>
    <submittedName>
        <fullName evidence="3">NACHT domain-containing protein</fullName>
    </submittedName>
</protein>
<evidence type="ECO:0000259" key="2">
    <source>
        <dbReference type="Pfam" id="PF24883"/>
    </source>
</evidence>
<keyword evidence="4" id="KW-1185">Reference proteome</keyword>
<evidence type="ECO:0000313" key="3">
    <source>
        <dbReference type="EMBL" id="KAF7334525.1"/>
    </source>
</evidence>
<reference evidence="3" key="1">
    <citation type="submission" date="2020-05" db="EMBL/GenBank/DDBJ databases">
        <title>Mycena genomes resolve the evolution of fungal bioluminescence.</title>
        <authorList>
            <person name="Tsai I.J."/>
        </authorList>
    </citation>
    <scope>NUCLEOTIDE SEQUENCE</scope>
    <source>
        <strain evidence="3">CCC161011</strain>
    </source>
</reference>
<accession>A0A8H7CEQ3</accession>
<dbReference type="AlphaFoldDB" id="A0A8H7CEQ3"/>
<dbReference type="SUPFAM" id="SSF52540">
    <property type="entry name" value="P-loop containing nucleoside triphosphate hydrolases"/>
    <property type="match status" value="1"/>
</dbReference>
<dbReference type="Pfam" id="PF24883">
    <property type="entry name" value="NPHP3_N"/>
    <property type="match status" value="1"/>
</dbReference>
<organism evidence="3 4">
    <name type="scientific">Mycena venus</name>
    <dbReference type="NCBI Taxonomy" id="2733690"/>
    <lineage>
        <taxon>Eukaryota</taxon>
        <taxon>Fungi</taxon>
        <taxon>Dikarya</taxon>
        <taxon>Basidiomycota</taxon>
        <taxon>Agaricomycotina</taxon>
        <taxon>Agaricomycetes</taxon>
        <taxon>Agaricomycetidae</taxon>
        <taxon>Agaricales</taxon>
        <taxon>Marasmiineae</taxon>
        <taxon>Mycenaceae</taxon>
        <taxon>Mycena</taxon>
    </lineage>
</organism>
<name>A0A8H7CEQ3_9AGAR</name>
<sequence>MLSDLLTWSADSNSNNGILCLYGPAGAGKSAIAQSFCRLLEEEGQLGASIFFKRAHSSRGNGKRLFPTIPYQLAALLPELNRGISQKVEEKPSILERSLSIQLQKLILEPSQKSIHGRALVIVLDGLDEREGQSNQQEILRAIESVTYEGSWTTRV</sequence>
<dbReference type="InterPro" id="IPR056884">
    <property type="entry name" value="NPHP3-like_N"/>
</dbReference>
<dbReference type="OrthoDB" id="3045137at2759"/>
<comment type="caution">
    <text evidence="3">The sequence shown here is derived from an EMBL/GenBank/DDBJ whole genome shotgun (WGS) entry which is preliminary data.</text>
</comment>
<evidence type="ECO:0000256" key="1">
    <source>
        <dbReference type="ARBA" id="ARBA00022737"/>
    </source>
</evidence>